<evidence type="ECO:0000313" key="1">
    <source>
        <dbReference type="EMBL" id="ELS60267.1"/>
    </source>
</evidence>
<sequence>MKEVDAERYLYTLQEWEQYQRDLELFYYDRAMSDISLDEM</sequence>
<dbReference type="Proteomes" id="UP000011182">
    <property type="component" value="Unassembled WGS sequence"/>
</dbReference>
<proteinExistence type="predicted"/>
<dbReference type="AlphaFoldDB" id="A0A9W5LGE9"/>
<organism evidence="1 2">
    <name type="scientific">Bacillus inaquosorum KCTC 13429</name>
    <dbReference type="NCBI Taxonomy" id="1236548"/>
    <lineage>
        <taxon>Bacteria</taxon>
        <taxon>Bacillati</taxon>
        <taxon>Bacillota</taxon>
        <taxon>Bacilli</taxon>
        <taxon>Bacillales</taxon>
        <taxon>Bacillaceae</taxon>
        <taxon>Bacillus</taxon>
    </lineage>
</organism>
<keyword evidence="2" id="KW-1185">Reference proteome</keyword>
<comment type="caution">
    <text evidence="1">The sequence shown here is derived from an EMBL/GenBank/DDBJ whole genome shotgun (WGS) entry which is preliminary data.</text>
</comment>
<name>A0A9W5LGE9_9BACI</name>
<dbReference type="EMBL" id="AMXN01000006">
    <property type="protein sequence ID" value="ELS60267.1"/>
    <property type="molecule type" value="Genomic_DNA"/>
</dbReference>
<accession>A0A9W5LGE9</accession>
<evidence type="ECO:0000313" key="2">
    <source>
        <dbReference type="Proteomes" id="UP000011182"/>
    </source>
</evidence>
<protein>
    <submittedName>
        <fullName evidence="1">Uncharacterized protein</fullName>
    </submittedName>
</protein>
<gene>
    <name evidence="1" type="ORF">BSI_32650</name>
</gene>
<reference evidence="1 2" key="1">
    <citation type="journal article" date="2014" name="Syst. Appl. Microbiol.">
        <title>Genomic insights into the taxonomic status of the three subspecies of Bacillus subtilis.</title>
        <authorList>
            <person name="Yi H."/>
            <person name="Chun J."/>
            <person name="Cha C.J."/>
        </authorList>
    </citation>
    <scope>NUCLEOTIDE SEQUENCE [LARGE SCALE GENOMIC DNA]</scope>
    <source>
        <strain evidence="1 2">KCTC 13429</strain>
    </source>
</reference>